<reference evidence="2" key="1">
    <citation type="submission" date="2020-02" db="EMBL/GenBank/DDBJ databases">
        <authorList>
            <person name="Meier V. D."/>
        </authorList>
    </citation>
    <scope>NUCLEOTIDE SEQUENCE</scope>
    <source>
        <strain evidence="2">AVDCRST_MAG33</strain>
    </source>
</reference>
<accession>A0A6J4U785</accession>
<proteinExistence type="predicted"/>
<feature type="compositionally biased region" description="Basic and acidic residues" evidence="1">
    <location>
        <begin position="46"/>
        <end position="57"/>
    </location>
</feature>
<evidence type="ECO:0000313" key="2">
    <source>
        <dbReference type="EMBL" id="CAA9541771.1"/>
    </source>
</evidence>
<sequence length="83" mass="9039">MPRASAVRPFRAAPGFRAGVSPSLPVALPASGRLRALVTPGTGRSYNRDTHRREPTRTGRHHRDGASRADPAQFQQFPRRPGA</sequence>
<organism evidence="2">
    <name type="scientific">uncultured Thermomicrobiales bacterium</name>
    <dbReference type="NCBI Taxonomy" id="1645740"/>
    <lineage>
        <taxon>Bacteria</taxon>
        <taxon>Pseudomonadati</taxon>
        <taxon>Thermomicrobiota</taxon>
        <taxon>Thermomicrobia</taxon>
        <taxon>Thermomicrobiales</taxon>
        <taxon>environmental samples</taxon>
    </lineage>
</organism>
<evidence type="ECO:0000256" key="1">
    <source>
        <dbReference type="SAM" id="MobiDB-lite"/>
    </source>
</evidence>
<feature type="region of interest" description="Disordered" evidence="1">
    <location>
        <begin position="35"/>
        <end position="83"/>
    </location>
</feature>
<dbReference type="EMBL" id="CADCWK010000007">
    <property type="protein sequence ID" value="CAA9541771.1"/>
    <property type="molecule type" value="Genomic_DNA"/>
</dbReference>
<gene>
    <name evidence="2" type="ORF">AVDCRST_MAG33-83</name>
</gene>
<protein>
    <submittedName>
        <fullName evidence="2">Uncharacterized protein</fullName>
    </submittedName>
</protein>
<name>A0A6J4U785_9BACT</name>
<dbReference type="AlphaFoldDB" id="A0A6J4U785"/>
<feature type="region of interest" description="Disordered" evidence="1">
    <location>
        <begin position="1"/>
        <end position="21"/>
    </location>
</feature>